<reference evidence="1" key="1">
    <citation type="journal article" date="2022" name="bioRxiv">
        <title>Sequencing and chromosome-scale assembly of the giantPleurodeles waltlgenome.</title>
        <authorList>
            <person name="Brown T."/>
            <person name="Elewa A."/>
            <person name="Iarovenko S."/>
            <person name="Subramanian E."/>
            <person name="Araus A.J."/>
            <person name="Petzold A."/>
            <person name="Susuki M."/>
            <person name="Suzuki K.-i.T."/>
            <person name="Hayashi T."/>
            <person name="Toyoda A."/>
            <person name="Oliveira C."/>
            <person name="Osipova E."/>
            <person name="Leigh N.D."/>
            <person name="Simon A."/>
            <person name="Yun M.H."/>
        </authorList>
    </citation>
    <scope>NUCLEOTIDE SEQUENCE</scope>
    <source>
        <strain evidence="1">20211129_DDA</strain>
        <tissue evidence="1">Liver</tissue>
    </source>
</reference>
<dbReference type="AlphaFoldDB" id="A0AAV7W125"/>
<dbReference type="EMBL" id="JANPWB010000002">
    <property type="protein sequence ID" value="KAJ1207193.1"/>
    <property type="molecule type" value="Genomic_DNA"/>
</dbReference>
<dbReference type="Proteomes" id="UP001066276">
    <property type="component" value="Chromosome 1_2"/>
</dbReference>
<sequence>MIGPVLVPRSLGVPPSLAHWWGEKEGGGSIHGCMLLDVHVLQPKCQFSIVPEFLHCAIDSYQHDCQFQETEVQSPEHRSQGQKMSSLNVGLVGVHRRERDPVAIIGIRAMLVDLERYHTCLLMVEEAGNDQAKSLTGGRRTGGPMMRLLSLQRKCEGQAKQLQKGRLKELGNIL</sequence>
<protein>
    <submittedName>
        <fullName evidence="1">Uncharacterized protein</fullName>
    </submittedName>
</protein>
<keyword evidence="2" id="KW-1185">Reference proteome</keyword>
<evidence type="ECO:0000313" key="2">
    <source>
        <dbReference type="Proteomes" id="UP001066276"/>
    </source>
</evidence>
<comment type="caution">
    <text evidence="1">The sequence shown here is derived from an EMBL/GenBank/DDBJ whole genome shotgun (WGS) entry which is preliminary data.</text>
</comment>
<name>A0AAV7W125_PLEWA</name>
<proteinExistence type="predicted"/>
<gene>
    <name evidence="1" type="ORF">NDU88_002585</name>
</gene>
<organism evidence="1 2">
    <name type="scientific">Pleurodeles waltl</name>
    <name type="common">Iberian ribbed newt</name>
    <dbReference type="NCBI Taxonomy" id="8319"/>
    <lineage>
        <taxon>Eukaryota</taxon>
        <taxon>Metazoa</taxon>
        <taxon>Chordata</taxon>
        <taxon>Craniata</taxon>
        <taxon>Vertebrata</taxon>
        <taxon>Euteleostomi</taxon>
        <taxon>Amphibia</taxon>
        <taxon>Batrachia</taxon>
        <taxon>Caudata</taxon>
        <taxon>Salamandroidea</taxon>
        <taxon>Salamandridae</taxon>
        <taxon>Pleurodelinae</taxon>
        <taxon>Pleurodeles</taxon>
    </lineage>
</organism>
<evidence type="ECO:0000313" key="1">
    <source>
        <dbReference type="EMBL" id="KAJ1207193.1"/>
    </source>
</evidence>
<accession>A0AAV7W125</accession>